<protein>
    <submittedName>
        <fullName evidence="1">Uncharacterized protein</fullName>
    </submittedName>
</protein>
<reference evidence="1" key="1">
    <citation type="submission" date="2018-02" db="EMBL/GenBank/DDBJ databases">
        <title>Rhizophora mucronata_Transcriptome.</title>
        <authorList>
            <person name="Meera S.P."/>
            <person name="Sreeshan A."/>
            <person name="Augustine A."/>
        </authorList>
    </citation>
    <scope>NUCLEOTIDE SEQUENCE</scope>
    <source>
        <tissue evidence="1">Leaf</tissue>
    </source>
</reference>
<organism evidence="1">
    <name type="scientific">Rhizophora mucronata</name>
    <name type="common">Asiatic mangrove</name>
    <dbReference type="NCBI Taxonomy" id="61149"/>
    <lineage>
        <taxon>Eukaryota</taxon>
        <taxon>Viridiplantae</taxon>
        <taxon>Streptophyta</taxon>
        <taxon>Embryophyta</taxon>
        <taxon>Tracheophyta</taxon>
        <taxon>Spermatophyta</taxon>
        <taxon>Magnoliopsida</taxon>
        <taxon>eudicotyledons</taxon>
        <taxon>Gunneridae</taxon>
        <taxon>Pentapetalae</taxon>
        <taxon>rosids</taxon>
        <taxon>fabids</taxon>
        <taxon>Malpighiales</taxon>
        <taxon>Rhizophoraceae</taxon>
        <taxon>Rhizophora</taxon>
    </lineage>
</organism>
<sequence>MSNESYITHLKRNMFMFCQFTNSIMKRIHTYFLEQ</sequence>
<dbReference type="AlphaFoldDB" id="A0A2P2QIM3"/>
<evidence type="ECO:0000313" key="1">
    <source>
        <dbReference type="EMBL" id="MBX66843.1"/>
    </source>
</evidence>
<dbReference type="EMBL" id="GGEC01086359">
    <property type="protein sequence ID" value="MBX66843.1"/>
    <property type="molecule type" value="Transcribed_RNA"/>
</dbReference>
<proteinExistence type="predicted"/>
<name>A0A2P2QIM3_RHIMU</name>
<accession>A0A2P2QIM3</accession>